<dbReference type="SUPFAM" id="SSF52283">
    <property type="entry name" value="Formate/glycerate dehydrogenase catalytic domain-like"/>
    <property type="match status" value="1"/>
</dbReference>
<dbReference type="CDD" id="cd12173">
    <property type="entry name" value="PGDH_4"/>
    <property type="match status" value="1"/>
</dbReference>
<dbReference type="PANTHER" id="PTHR42938">
    <property type="entry name" value="FORMATE DEHYDROGENASE 1"/>
    <property type="match status" value="1"/>
</dbReference>
<keyword evidence="9" id="KW-0028">Amino-acid biosynthesis</keyword>
<dbReference type="InterPro" id="IPR006139">
    <property type="entry name" value="D-isomer_2_OHA_DH_cat_dom"/>
</dbReference>
<keyword evidence="6 9" id="KW-0520">NAD</keyword>
<evidence type="ECO:0000256" key="6">
    <source>
        <dbReference type="ARBA" id="ARBA00023027"/>
    </source>
</evidence>
<evidence type="ECO:0000256" key="5">
    <source>
        <dbReference type="ARBA" id="ARBA00023002"/>
    </source>
</evidence>
<dbReference type="SUPFAM" id="SSF51735">
    <property type="entry name" value="NAD(P)-binding Rossmann-fold domains"/>
    <property type="match status" value="1"/>
</dbReference>
<dbReference type="InterPro" id="IPR006140">
    <property type="entry name" value="D-isomer_DH_NAD-bd"/>
</dbReference>
<accession>A0A512DRX8</accession>
<dbReference type="EMBL" id="BJYZ01000015">
    <property type="protein sequence ID" value="GEO39238.1"/>
    <property type="molecule type" value="Genomic_DNA"/>
</dbReference>
<dbReference type="InterPro" id="IPR045865">
    <property type="entry name" value="ACT-like_dom_sf"/>
</dbReference>
<dbReference type="GO" id="GO:0051287">
    <property type="term" value="F:NAD binding"/>
    <property type="evidence" value="ECO:0007669"/>
    <property type="project" value="UniProtKB-UniRule"/>
</dbReference>
<dbReference type="RefSeq" id="WP_044431143.1">
    <property type="nucleotide sequence ID" value="NZ_BJYZ01000015.1"/>
</dbReference>
<proteinExistence type="inferred from homology"/>
<comment type="catalytic activity">
    <reaction evidence="8 9">
        <text>(2R)-3-phosphoglycerate + NAD(+) = 3-phosphooxypyruvate + NADH + H(+)</text>
        <dbReference type="Rhea" id="RHEA:12641"/>
        <dbReference type="ChEBI" id="CHEBI:15378"/>
        <dbReference type="ChEBI" id="CHEBI:18110"/>
        <dbReference type="ChEBI" id="CHEBI:57540"/>
        <dbReference type="ChEBI" id="CHEBI:57945"/>
        <dbReference type="ChEBI" id="CHEBI:58272"/>
        <dbReference type="EC" id="1.1.1.95"/>
    </reaction>
</comment>
<evidence type="ECO:0000256" key="4">
    <source>
        <dbReference type="ARBA" id="ARBA00021582"/>
    </source>
</evidence>
<comment type="catalytic activity">
    <reaction evidence="7">
        <text>(R)-2-hydroxyglutarate + NAD(+) = 2-oxoglutarate + NADH + H(+)</text>
        <dbReference type="Rhea" id="RHEA:49612"/>
        <dbReference type="ChEBI" id="CHEBI:15378"/>
        <dbReference type="ChEBI" id="CHEBI:15801"/>
        <dbReference type="ChEBI" id="CHEBI:16810"/>
        <dbReference type="ChEBI" id="CHEBI:57540"/>
        <dbReference type="ChEBI" id="CHEBI:57945"/>
        <dbReference type="EC" id="1.1.1.399"/>
    </reaction>
</comment>
<dbReference type="PROSITE" id="PS00065">
    <property type="entry name" value="D_2_HYDROXYACID_DH_1"/>
    <property type="match status" value="1"/>
</dbReference>
<evidence type="ECO:0000256" key="3">
    <source>
        <dbReference type="ARBA" id="ARBA00005854"/>
    </source>
</evidence>
<evidence type="ECO:0000256" key="2">
    <source>
        <dbReference type="ARBA" id="ARBA00005216"/>
    </source>
</evidence>
<evidence type="ECO:0000256" key="9">
    <source>
        <dbReference type="RuleBase" id="RU363003"/>
    </source>
</evidence>
<dbReference type="Gene3D" id="3.30.1330.90">
    <property type="entry name" value="D-3-phosphoglycerate dehydrogenase, domain 3"/>
    <property type="match status" value="1"/>
</dbReference>
<gene>
    <name evidence="11" type="primary">serA_3</name>
    <name evidence="11" type="ORF">SAE02_33860</name>
</gene>
<dbReference type="UniPathway" id="UPA00135">
    <property type="reaction ID" value="UER00196"/>
</dbReference>
<keyword evidence="5 9" id="KW-0560">Oxidoreductase</keyword>
<evidence type="ECO:0000256" key="8">
    <source>
        <dbReference type="ARBA" id="ARBA00048731"/>
    </source>
</evidence>
<evidence type="ECO:0000256" key="7">
    <source>
        <dbReference type="ARBA" id="ARBA00048126"/>
    </source>
</evidence>
<dbReference type="SUPFAM" id="SSF55021">
    <property type="entry name" value="ACT-like"/>
    <property type="match status" value="1"/>
</dbReference>
<dbReference type="FunFam" id="3.40.50.720:FF:000021">
    <property type="entry name" value="D-3-phosphoglycerate dehydrogenase"/>
    <property type="match status" value="1"/>
</dbReference>
<dbReference type="PROSITE" id="PS00670">
    <property type="entry name" value="D_2_HYDROXYACID_DH_2"/>
    <property type="match status" value="1"/>
</dbReference>
<reference evidence="11 12" key="1">
    <citation type="submission" date="2019-07" db="EMBL/GenBank/DDBJ databases">
        <title>Whole genome shotgun sequence of Skermanella aerolata NBRC 106429.</title>
        <authorList>
            <person name="Hosoyama A."/>
            <person name="Uohara A."/>
            <person name="Ohji S."/>
            <person name="Ichikawa N."/>
        </authorList>
    </citation>
    <scope>NUCLEOTIDE SEQUENCE [LARGE SCALE GENOMIC DNA]</scope>
    <source>
        <strain evidence="11 12">NBRC 106429</strain>
    </source>
</reference>
<dbReference type="InterPro" id="IPR036291">
    <property type="entry name" value="NAD(P)-bd_dom_sf"/>
</dbReference>
<keyword evidence="12" id="KW-1185">Reference proteome</keyword>
<dbReference type="PANTHER" id="PTHR42938:SF47">
    <property type="entry name" value="HYDROXYPYRUVATE REDUCTASE"/>
    <property type="match status" value="1"/>
</dbReference>
<evidence type="ECO:0000256" key="1">
    <source>
        <dbReference type="ARBA" id="ARBA00003800"/>
    </source>
</evidence>
<dbReference type="InterPro" id="IPR029752">
    <property type="entry name" value="D-isomer_DH_CS1"/>
</dbReference>
<dbReference type="Gene3D" id="3.40.50.720">
    <property type="entry name" value="NAD(P)-binding Rossmann-like Domain"/>
    <property type="match status" value="2"/>
</dbReference>
<comment type="similarity">
    <text evidence="3 9">Belongs to the D-isomer specific 2-hydroxyacid dehydrogenase family.</text>
</comment>
<protein>
    <recommendedName>
        <fullName evidence="4 9">D-3-phosphoglycerate dehydrogenase</fullName>
        <ecNumber evidence="9">1.1.1.95</ecNumber>
    </recommendedName>
</protein>
<dbReference type="PROSITE" id="PS00671">
    <property type="entry name" value="D_2_HYDROXYACID_DH_3"/>
    <property type="match status" value="1"/>
</dbReference>
<evidence type="ECO:0000313" key="12">
    <source>
        <dbReference type="Proteomes" id="UP000321523"/>
    </source>
</evidence>
<comment type="function">
    <text evidence="1">Catalyzes the reversible oxidation of 3-phospho-D-glycerate to 3-phosphonooxypyruvate, the first step of the phosphorylated L-serine biosynthesis pathway. Also catalyzes the reversible oxidation of 2-hydroxyglutarate to 2-oxoglutarate.</text>
</comment>
<organism evidence="11 12">
    <name type="scientific">Skermanella aerolata</name>
    <dbReference type="NCBI Taxonomy" id="393310"/>
    <lineage>
        <taxon>Bacteria</taxon>
        <taxon>Pseudomonadati</taxon>
        <taxon>Pseudomonadota</taxon>
        <taxon>Alphaproteobacteria</taxon>
        <taxon>Rhodospirillales</taxon>
        <taxon>Azospirillaceae</taxon>
        <taxon>Skermanella</taxon>
    </lineage>
</organism>
<dbReference type="Pfam" id="PF00389">
    <property type="entry name" value="2-Hacid_dh"/>
    <property type="match status" value="1"/>
</dbReference>
<dbReference type="Pfam" id="PF19304">
    <property type="entry name" value="PGDH_inter"/>
    <property type="match status" value="1"/>
</dbReference>
<dbReference type="OrthoDB" id="9793626at2"/>
<dbReference type="NCBIfam" id="TIGR01327">
    <property type="entry name" value="PGDH"/>
    <property type="match status" value="1"/>
</dbReference>
<comment type="caution">
    <text evidence="11">The sequence shown here is derived from an EMBL/GenBank/DDBJ whole genome shotgun (WGS) entry which is preliminary data.</text>
</comment>
<dbReference type="Gene3D" id="3.30.70.260">
    <property type="match status" value="1"/>
</dbReference>
<sequence>MPKVLISDSLSPRAVEIFRERGVEVDVKTGLKPEDLKAIIGEYDGLAIRSATKVTKDVLAAASRLKVVGRAGIGVDNVDIPAATSRGVVVMNTPFGNSITTAEHAIAMMFALAREIPAANASTQAGKWEKNRFMGVELTAKVLGVVGCGNIGSIVADRALGLKMRVVAYDPFLSHERAVDLGVEKVELDELLARADFITLHTPLTDGTRNLINAESLAKTRKGVRIINCARGGLIVEEDLKAALESGHVAGAALDVFASEPAKDNALFGMDQVICTPHLGASTTEAQENVALQVAEQMADYLVSGAVVNALNMASVSAEDAPKLRPYMALAEQLGSFAGQITESGLKGVTVEYEGHVAELNTRPLTALVLMGLLRPLLNSVNMVNAPVIARERDIEIAETKRERASDYQTLIRVIVETEHRARSLTGTLFGGEKPRLVGIEDVPIEAEVSSHMLFIRNEDKPGFIGHLGTTLGDAGVNVATFHLGRTAPGENAIALVSVDQPISDEVLRKIEALPSVVRAKALSF</sequence>
<dbReference type="InterPro" id="IPR029753">
    <property type="entry name" value="D-isomer_DH_CS"/>
</dbReference>
<dbReference type="InterPro" id="IPR045626">
    <property type="entry name" value="PGDH_ASB_dom"/>
</dbReference>
<evidence type="ECO:0000259" key="10">
    <source>
        <dbReference type="PROSITE" id="PS51671"/>
    </source>
</evidence>
<dbReference type="FunFam" id="3.30.1330.90:FF:000003">
    <property type="entry name" value="D-3-phosphoglycerate dehydrogenase"/>
    <property type="match status" value="1"/>
</dbReference>
<feature type="domain" description="ACT" evidence="10">
    <location>
        <begin position="453"/>
        <end position="525"/>
    </location>
</feature>
<dbReference type="InterPro" id="IPR029009">
    <property type="entry name" value="ASB_dom_sf"/>
</dbReference>
<dbReference type="InterPro" id="IPR002912">
    <property type="entry name" value="ACT_dom"/>
</dbReference>
<dbReference type="EC" id="1.1.1.95" evidence="9"/>
<dbReference type="GO" id="GO:0004617">
    <property type="term" value="F:phosphoglycerate dehydrogenase activity"/>
    <property type="evidence" value="ECO:0007669"/>
    <property type="project" value="UniProtKB-UniRule"/>
</dbReference>
<dbReference type="InterPro" id="IPR006236">
    <property type="entry name" value="PGDH"/>
</dbReference>
<dbReference type="CDD" id="cd04902">
    <property type="entry name" value="ACT_3PGDH-xct"/>
    <property type="match status" value="1"/>
</dbReference>
<dbReference type="Pfam" id="PF02826">
    <property type="entry name" value="2-Hacid_dh_C"/>
    <property type="match status" value="1"/>
</dbReference>
<dbReference type="GO" id="GO:0006564">
    <property type="term" value="P:L-serine biosynthetic process"/>
    <property type="evidence" value="ECO:0007669"/>
    <property type="project" value="UniProtKB-UniRule"/>
</dbReference>
<dbReference type="AlphaFoldDB" id="A0A512DRX8"/>
<comment type="pathway">
    <text evidence="2 9">Amino-acid biosynthesis; L-serine biosynthesis; L-serine from 3-phospho-D-glycerate: step 1/3.</text>
</comment>
<dbReference type="FunFam" id="3.30.70.260:FF:000008">
    <property type="entry name" value="D-3-phosphoglycerate dehydrogenase, chloroplastic"/>
    <property type="match status" value="1"/>
</dbReference>
<dbReference type="PROSITE" id="PS51671">
    <property type="entry name" value="ACT"/>
    <property type="match status" value="1"/>
</dbReference>
<keyword evidence="9" id="KW-0718">Serine biosynthesis</keyword>
<evidence type="ECO:0000313" key="11">
    <source>
        <dbReference type="EMBL" id="GEO39238.1"/>
    </source>
</evidence>
<dbReference type="SUPFAM" id="SSF143548">
    <property type="entry name" value="Serine metabolism enzymes domain"/>
    <property type="match status" value="1"/>
</dbReference>
<name>A0A512DRX8_9PROT</name>
<dbReference type="Proteomes" id="UP000321523">
    <property type="component" value="Unassembled WGS sequence"/>
</dbReference>
<dbReference type="Pfam" id="PF01842">
    <property type="entry name" value="ACT"/>
    <property type="match status" value="1"/>
</dbReference>